<feature type="non-terminal residue" evidence="1">
    <location>
        <position position="109"/>
    </location>
</feature>
<keyword evidence="2" id="KW-1185">Reference proteome</keyword>
<evidence type="ECO:0000313" key="1">
    <source>
        <dbReference type="EMBL" id="RMX57092.1"/>
    </source>
</evidence>
<reference evidence="1 2" key="1">
    <citation type="journal article" date="2018" name="Sci. Rep.">
        <title>Comparative analysis of the Pocillopora damicornis genome highlights role of immune system in coral evolution.</title>
        <authorList>
            <person name="Cunning R."/>
            <person name="Bay R.A."/>
            <person name="Gillette P."/>
            <person name="Baker A.C."/>
            <person name="Traylor-Knowles N."/>
        </authorList>
    </citation>
    <scope>NUCLEOTIDE SEQUENCE [LARGE SCALE GENOMIC DNA]</scope>
    <source>
        <strain evidence="1">RSMAS</strain>
        <tissue evidence="1">Whole animal</tissue>
    </source>
</reference>
<gene>
    <name evidence="1" type="ORF">pdam_00008217</name>
</gene>
<dbReference type="Proteomes" id="UP000275408">
    <property type="component" value="Unassembled WGS sequence"/>
</dbReference>
<feature type="non-terminal residue" evidence="1">
    <location>
        <position position="1"/>
    </location>
</feature>
<proteinExistence type="predicted"/>
<evidence type="ECO:0000313" key="2">
    <source>
        <dbReference type="Proteomes" id="UP000275408"/>
    </source>
</evidence>
<protein>
    <submittedName>
        <fullName evidence="1">Uncharacterized protein</fullName>
    </submittedName>
</protein>
<dbReference type="AlphaFoldDB" id="A0A3M6UTU1"/>
<dbReference type="EMBL" id="RCHS01000744">
    <property type="protein sequence ID" value="RMX57092.1"/>
    <property type="molecule type" value="Genomic_DNA"/>
</dbReference>
<accession>A0A3M6UTU1</accession>
<comment type="caution">
    <text evidence="1">The sequence shown here is derived from an EMBL/GenBank/DDBJ whole genome shotgun (WGS) entry which is preliminary data.</text>
</comment>
<sequence>LKSAEKFKHWVPSQLLPSIRYKGYYKLFDNLNNYMFTIENETDLHYKVQVLVRIKSLRLDIKTLRLDSFRKCYMKGKPDIIIANNQKNSIVSALSSNHQQIFTKYLVNN</sequence>
<organism evidence="1 2">
    <name type="scientific">Pocillopora damicornis</name>
    <name type="common">Cauliflower coral</name>
    <name type="synonym">Millepora damicornis</name>
    <dbReference type="NCBI Taxonomy" id="46731"/>
    <lineage>
        <taxon>Eukaryota</taxon>
        <taxon>Metazoa</taxon>
        <taxon>Cnidaria</taxon>
        <taxon>Anthozoa</taxon>
        <taxon>Hexacorallia</taxon>
        <taxon>Scleractinia</taxon>
        <taxon>Astrocoeniina</taxon>
        <taxon>Pocilloporidae</taxon>
        <taxon>Pocillopora</taxon>
    </lineage>
</organism>
<name>A0A3M6UTU1_POCDA</name>